<evidence type="ECO:0000256" key="2">
    <source>
        <dbReference type="ARBA" id="ARBA00023015"/>
    </source>
</evidence>
<reference evidence="8" key="1">
    <citation type="submission" date="2017-09" db="EMBL/GenBank/DDBJ databases">
        <title>Depth-based differentiation of microbial function through sediment-hosted aquifers and enrichment of novel symbionts in the deep terrestrial subsurface.</title>
        <authorList>
            <person name="Probst A.J."/>
            <person name="Ladd B."/>
            <person name="Jarett J.K."/>
            <person name="Geller-Mcgrath D.E."/>
            <person name="Sieber C.M.K."/>
            <person name="Emerson J.B."/>
            <person name="Anantharaman K."/>
            <person name="Thomas B.C."/>
            <person name="Malmstrom R."/>
            <person name="Stieglmeier M."/>
            <person name="Klingl A."/>
            <person name="Woyke T."/>
            <person name="Ryan C.M."/>
            <person name="Banfield J.F."/>
        </authorList>
    </citation>
    <scope>NUCLEOTIDE SEQUENCE [LARGE SCALE GENOMIC DNA]</scope>
</reference>
<feature type="transmembrane region" description="Helical" evidence="5">
    <location>
        <begin position="171"/>
        <end position="196"/>
    </location>
</feature>
<sequence length="284" mass="32218">MEGNLVRKNVPIGEAAGFLGVSVDTVRRWNEKGVLSSTRPDGKNRYFSVEDLEKVKFSQPLTISEAAQRLEISEATLRRLEEKGLITPDRDHDNNRIYTLKCLENFIRSDYFLRRKEIEDKILSAPENKKTNNNDYQNDVKSLRKQHRIISAELQKHNDWLDKLIRFRKSFYTALTVAGFSFLILTTIFTLLFITYPEKTGHWFGLYSIKAVAKTTDNFPSNETGEVLGASYVAPDVASSNILGKIFQPIGGLSLEITKRVSPNSYNRVVGEQPIADVNDILGV</sequence>
<dbReference type="GO" id="GO:0003677">
    <property type="term" value="F:DNA binding"/>
    <property type="evidence" value="ECO:0007669"/>
    <property type="project" value="UniProtKB-KW"/>
</dbReference>
<dbReference type="CDD" id="cd04761">
    <property type="entry name" value="HTH_MerR-SF"/>
    <property type="match status" value="1"/>
</dbReference>
<keyword evidence="2" id="KW-0805">Transcription regulation</keyword>
<evidence type="ECO:0000256" key="3">
    <source>
        <dbReference type="ARBA" id="ARBA00023125"/>
    </source>
</evidence>
<dbReference type="InterPro" id="IPR047057">
    <property type="entry name" value="MerR_fam"/>
</dbReference>
<dbReference type="Gene3D" id="1.10.1660.10">
    <property type="match status" value="2"/>
</dbReference>
<evidence type="ECO:0000259" key="6">
    <source>
        <dbReference type="PROSITE" id="PS50937"/>
    </source>
</evidence>
<evidence type="ECO:0000313" key="7">
    <source>
        <dbReference type="EMBL" id="PIU24575.1"/>
    </source>
</evidence>
<organism evidence="7 8">
    <name type="scientific">Candidatus Berkelbacteria bacterium CG08_land_8_20_14_0_20_39_8</name>
    <dbReference type="NCBI Taxonomy" id="1974511"/>
    <lineage>
        <taxon>Bacteria</taxon>
        <taxon>Candidatus Berkelbacteria</taxon>
    </lineage>
</organism>
<protein>
    <recommendedName>
        <fullName evidence="6">HTH merR-type domain-containing protein</fullName>
    </recommendedName>
</protein>
<evidence type="ECO:0000256" key="5">
    <source>
        <dbReference type="SAM" id="Phobius"/>
    </source>
</evidence>
<keyword evidence="4" id="KW-0804">Transcription</keyword>
<keyword evidence="5" id="KW-0472">Membrane</keyword>
<dbReference type="EMBL" id="PEXI01000014">
    <property type="protein sequence ID" value="PIU24575.1"/>
    <property type="molecule type" value="Genomic_DNA"/>
</dbReference>
<dbReference type="Proteomes" id="UP000229896">
    <property type="component" value="Unassembled WGS sequence"/>
</dbReference>
<gene>
    <name evidence="7" type="ORF">COT12_00335</name>
</gene>
<dbReference type="Pfam" id="PF00376">
    <property type="entry name" value="MerR"/>
    <property type="match status" value="2"/>
</dbReference>
<dbReference type="SUPFAM" id="SSF46955">
    <property type="entry name" value="Putative DNA-binding domain"/>
    <property type="match status" value="2"/>
</dbReference>
<evidence type="ECO:0000313" key="8">
    <source>
        <dbReference type="Proteomes" id="UP000229896"/>
    </source>
</evidence>
<keyword evidence="5" id="KW-0812">Transmembrane</keyword>
<proteinExistence type="predicted"/>
<evidence type="ECO:0000256" key="4">
    <source>
        <dbReference type="ARBA" id="ARBA00023163"/>
    </source>
</evidence>
<dbReference type="PANTHER" id="PTHR30204">
    <property type="entry name" value="REDOX-CYCLING DRUG-SENSING TRANSCRIPTIONAL ACTIVATOR SOXR"/>
    <property type="match status" value="1"/>
</dbReference>
<dbReference type="InterPro" id="IPR009061">
    <property type="entry name" value="DNA-bd_dom_put_sf"/>
</dbReference>
<evidence type="ECO:0000256" key="1">
    <source>
        <dbReference type="ARBA" id="ARBA00022491"/>
    </source>
</evidence>
<keyword evidence="3" id="KW-0238">DNA-binding</keyword>
<dbReference type="SMART" id="SM00422">
    <property type="entry name" value="HTH_MERR"/>
    <property type="match status" value="1"/>
</dbReference>
<feature type="non-terminal residue" evidence="7">
    <location>
        <position position="284"/>
    </location>
</feature>
<dbReference type="CDD" id="cd00592">
    <property type="entry name" value="HTH_MerR-like"/>
    <property type="match status" value="1"/>
</dbReference>
<feature type="domain" description="HTH merR-type" evidence="6">
    <location>
        <begin position="60"/>
        <end position="99"/>
    </location>
</feature>
<accession>A0A2M6YCZ5</accession>
<dbReference type="AlphaFoldDB" id="A0A2M6YCZ5"/>
<keyword evidence="1" id="KW-0678">Repressor</keyword>
<dbReference type="PANTHER" id="PTHR30204:SF69">
    <property type="entry name" value="MERR-FAMILY TRANSCRIPTIONAL REGULATOR"/>
    <property type="match status" value="1"/>
</dbReference>
<comment type="caution">
    <text evidence="7">The sequence shown here is derived from an EMBL/GenBank/DDBJ whole genome shotgun (WGS) entry which is preliminary data.</text>
</comment>
<feature type="domain" description="HTH merR-type" evidence="6">
    <location>
        <begin position="9"/>
        <end position="57"/>
    </location>
</feature>
<dbReference type="PROSITE" id="PS50937">
    <property type="entry name" value="HTH_MERR_2"/>
    <property type="match status" value="2"/>
</dbReference>
<name>A0A2M6YCZ5_9BACT</name>
<dbReference type="InterPro" id="IPR000551">
    <property type="entry name" value="MerR-type_HTH_dom"/>
</dbReference>
<dbReference type="GO" id="GO:0003700">
    <property type="term" value="F:DNA-binding transcription factor activity"/>
    <property type="evidence" value="ECO:0007669"/>
    <property type="project" value="InterPro"/>
</dbReference>
<keyword evidence="5" id="KW-1133">Transmembrane helix</keyword>